<evidence type="ECO:0000313" key="1">
    <source>
        <dbReference type="EMBL" id="KAK8888855.1"/>
    </source>
</evidence>
<evidence type="ECO:0000313" key="2">
    <source>
        <dbReference type="Proteomes" id="UP001470230"/>
    </source>
</evidence>
<keyword evidence="2" id="KW-1185">Reference proteome</keyword>
<organism evidence="1 2">
    <name type="scientific">Tritrichomonas musculus</name>
    <dbReference type="NCBI Taxonomy" id="1915356"/>
    <lineage>
        <taxon>Eukaryota</taxon>
        <taxon>Metamonada</taxon>
        <taxon>Parabasalia</taxon>
        <taxon>Tritrichomonadida</taxon>
        <taxon>Tritrichomonadidae</taxon>
        <taxon>Tritrichomonas</taxon>
    </lineage>
</organism>
<dbReference type="Proteomes" id="UP001470230">
    <property type="component" value="Unassembled WGS sequence"/>
</dbReference>
<dbReference type="EMBL" id="JAPFFF010000005">
    <property type="protein sequence ID" value="KAK8888855.1"/>
    <property type="molecule type" value="Genomic_DNA"/>
</dbReference>
<reference evidence="1 2" key="1">
    <citation type="submission" date="2024-04" db="EMBL/GenBank/DDBJ databases">
        <title>Tritrichomonas musculus Genome.</title>
        <authorList>
            <person name="Alves-Ferreira E."/>
            <person name="Grigg M."/>
            <person name="Lorenzi H."/>
            <person name="Galac M."/>
        </authorList>
    </citation>
    <scope>NUCLEOTIDE SEQUENCE [LARGE SCALE GENOMIC DNA]</scope>
    <source>
        <strain evidence="1 2">EAF2021</strain>
    </source>
</reference>
<proteinExistence type="predicted"/>
<name>A0ABR2KCL4_9EUKA</name>
<sequence>MNSRRNNPQSPVAKVDLWLLEPQNITFGSKTSNFKTETFDSNDLHLSPPNLVFKILQKRAWYAGIPINILVFASNPRAQIITNAYFDISILSNNRLIFSQQSTVFPIIKSQHFITFPFRFIPPEPTNNCSITVKFNYMSEGQLLTTSLQINIQIFHSILCKSSYQEGLIGYAVENIFPFPISSVRFSKGEIVADKLLVNEKVNGFVDKSTAFEVKWSLPFANDCSLIFPPIQKNAEKRKTISIHFLTDSEPIPGNTNKLNPKQVQPKYLPKILSIMTPFEATIRLKNKINEKVSGTLSLSNEESLAILGEDSIRFQLDPKETKLINITFIGLKEGTIQFPNFIANFDDIEKKDSNMHNSLYPNKISQDSNTQDIQVKSGIILVGNNN</sequence>
<protein>
    <submittedName>
        <fullName evidence="1">Uncharacterized protein</fullName>
    </submittedName>
</protein>
<comment type="caution">
    <text evidence="1">The sequence shown here is derived from an EMBL/GenBank/DDBJ whole genome shotgun (WGS) entry which is preliminary data.</text>
</comment>
<gene>
    <name evidence="1" type="ORF">M9Y10_033595</name>
</gene>
<accession>A0ABR2KCL4</accession>